<feature type="coiled-coil region" evidence="1">
    <location>
        <begin position="782"/>
        <end position="812"/>
    </location>
</feature>
<evidence type="ECO:0000256" key="1">
    <source>
        <dbReference type="SAM" id="Coils"/>
    </source>
</evidence>
<reference evidence="3 4" key="1">
    <citation type="submission" date="2024-04" db="EMBL/GenBank/DDBJ databases">
        <title>Tritrichomonas musculus Genome.</title>
        <authorList>
            <person name="Alves-Ferreira E."/>
            <person name="Grigg M."/>
            <person name="Lorenzi H."/>
            <person name="Galac M."/>
        </authorList>
    </citation>
    <scope>NUCLEOTIDE SEQUENCE [LARGE SCALE GENOMIC DNA]</scope>
    <source>
        <strain evidence="3 4">EAF2021</strain>
    </source>
</reference>
<gene>
    <name evidence="3" type="ORF">M9Y10_016835</name>
</gene>
<evidence type="ECO:0000256" key="2">
    <source>
        <dbReference type="SAM" id="MobiDB-lite"/>
    </source>
</evidence>
<evidence type="ECO:0000313" key="3">
    <source>
        <dbReference type="EMBL" id="KAK8854276.1"/>
    </source>
</evidence>
<proteinExistence type="predicted"/>
<feature type="coiled-coil region" evidence="1">
    <location>
        <begin position="383"/>
        <end position="530"/>
    </location>
</feature>
<evidence type="ECO:0000313" key="4">
    <source>
        <dbReference type="Proteomes" id="UP001470230"/>
    </source>
</evidence>
<feature type="coiled-coil region" evidence="1">
    <location>
        <begin position="609"/>
        <end position="636"/>
    </location>
</feature>
<feature type="coiled-coil region" evidence="1">
    <location>
        <begin position="723"/>
        <end position="757"/>
    </location>
</feature>
<comment type="caution">
    <text evidence="3">The sequence shown here is derived from an EMBL/GenBank/DDBJ whole genome shotgun (WGS) entry which is preliminary data.</text>
</comment>
<keyword evidence="4" id="KW-1185">Reference proteome</keyword>
<accession>A0ABR2HXD4</accession>
<feature type="region of interest" description="Disordered" evidence="2">
    <location>
        <begin position="311"/>
        <end position="330"/>
    </location>
</feature>
<name>A0ABR2HXD4_9EUKA</name>
<keyword evidence="1" id="KW-0175">Coiled coil</keyword>
<protein>
    <submittedName>
        <fullName evidence="3">Uncharacterized protein</fullName>
    </submittedName>
</protein>
<sequence>MNEKIRIRRTAAPVKTPRITAQSSNGHISPNQHIPFVSQQKNILPIIPFSFDNSKIISINHSFHLFTDNVASFLSHNGCIGSYRAQVSQQTTELERLFNSFYQAILKYSSQQNYKSNPSIRSTGTSFLKNWQAFAMSILELKRLGPGMITQSINAHFNSINSSLKTVMTNGTSKSNVHDQSYRNGRVLQNQLNILKASADGFLEQSNNSDELKRLSAEMKEFSRLLNDTFAREFTQCGIAQNEVVRLRSKCYTACCDIIHGLKNSYLFQTNLNKLLQLLVGFQNNLKDILEKFNLPLNYLVAIDFDSPPLSGNQNVDDDEEEEEEKEKEIPISFDENLSLPDFIRDSQKKSNSFIRNQQSGDQFFGILNNKVIDLMSEISKRKNIESDEQNAIKNEFERLKRENKLLMQERQVFMNEADDLKIECDNLKQSINQMKADMKSNESNLSNRYEKLQKALKQISKTHDEIDDDTLISKAIEIQNETINNLADLIEKEQKMKKILKSEDIISEAERILKELTQANSKLNDENESASLYQEKEKKLKNILSQFSNLDSPIDVANEILDSFKKLKHIVNCTSLSEGVDSIYMLTTDLKESLFHILNLPEKSDKNLKDALNLVNSIENEINSAQKVMKQAMNDESSTTSLHQTAENMSNIYLRYSKNFNTILSIFGQIKIENKKEIDIMAVESIQKVHHIIDDFIQKLKQISGAFSNVHGSQFDLIGQLLNSIESKINHDKEAINELQKLCLEVESTLSSYNNESSNSKQFSANVTKSIRTLLKKLPQKESIKSEKENIEKLNKILKNIESKLLKILNENCEENDRQKNINHLLAKTEERITKDNEFFSSLKKKLNLSNEANYDEILLKISSKKNSMNDNKEELEKMFDSVFELVPVTSRSEPSHYIPEFCNAFISLHNSVLSLKPFASILNQIFSEFDCKLQSFKPSSQSFHFIKNQIYNLHSALNNLSPSKVNSLVFLILSRFVALTSSFTAAISAASFNDGDPNMKEEFFQMQMELCKNKKVM</sequence>
<feature type="compositionally biased region" description="Acidic residues" evidence="2">
    <location>
        <begin position="316"/>
        <end position="326"/>
    </location>
</feature>
<organism evidence="3 4">
    <name type="scientific">Tritrichomonas musculus</name>
    <dbReference type="NCBI Taxonomy" id="1915356"/>
    <lineage>
        <taxon>Eukaryota</taxon>
        <taxon>Metamonada</taxon>
        <taxon>Parabasalia</taxon>
        <taxon>Tritrichomonadida</taxon>
        <taxon>Tritrichomonadidae</taxon>
        <taxon>Tritrichomonas</taxon>
    </lineage>
</organism>
<dbReference type="EMBL" id="JAPFFF010000021">
    <property type="protein sequence ID" value="KAK8854276.1"/>
    <property type="molecule type" value="Genomic_DNA"/>
</dbReference>
<dbReference type="Proteomes" id="UP001470230">
    <property type="component" value="Unassembled WGS sequence"/>
</dbReference>